<name>A7AXM6_MEDG7</name>
<proteinExistence type="predicted"/>
<dbReference type="EMBL" id="AAYG02000001">
    <property type="protein sequence ID" value="EDN79527.1"/>
    <property type="molecule type" value="Genomic_DNA"/>
</dbReference>
<accession>A7AXM6</accession>
<dbReference type="Proteomes" id="UP000004410">
    <property type="component" value="Unassembled WGS sequence"/>
</dbReference>
<evidence type="ECO:0000313" key="2">
    <source>
        <dbReference type="Proteomes" id="UP000004410"/>
    </source>
</evidence>
<organism evidence="1 2">
    <name type="scientific">Mediterraneibacter gnavus (strain ATCC 29149 / DSM 114966 / JCM 6515 / VPI C7-9)</name>
    <name type="common">Ruminococcus gnavus</name>
    <dbReference type="NCBI Taxonomy" id="411470"/>
    <lineage>
        <taxon>Bacteria</taxon>
        <taxon>Bacillati</taxon>
        <taxon>Bacillota</taxon>
        <taxon>Clostridia</taxon>
        <taxon>Lachnospirales</taxon>
        <taxon>Lachnospiraceae</taxon>
        <taxon>Mediterraneibacter</taxon>
    </lineage>
</organism>
<protein>
    <submittedName>
        <fullName evidence="1">Uncharacterized protein</fullName>
    </submittedName>
</protein>
<sequence length="128" mass="15365">MFKIEVDCVNVCTCTISDEDEQRIKDYIKNNPEKFKFMSDKEAIVEAVSELEIDLYNDYVESDSYTNDVRWSEFEERSAEEILNGYNHCKSKLGYGNLKIEEQRKYFEEHQQKFKEIIRKYNSGQICW</sequence>
<reference evidence="1 2" key="1">
    <citation type="submission" date="2007-04" db="EMBL/GenBank/DDBJ databases">
        <authorList>
            <person name="Fulton L."/>
            <person name="Clifton S."/>
            <person name="Fulton B."/>
            <person name="Xu J."/>
            <person name="Minx P."/>
            <person name="Pepin K.H."/>
            <person name="Johnson M."/>
            <person name="Thiruvilangam P."/>
            <person name="Bhonagiri V."/>
            <person name="Nash W.E."/>
            <person name="Mardis E.R."/>
            <person name="Wilson R.K."/>
        </authorList>
    </citation>
    <scope>NUCLEOTIDE SEQUENCE [LARGE SCALE GENOMIC DNA]</scope>
    <source>
        <strain evidence="1 2">ATCC 29149</strain>
    </source>
</reference>
<dbReference type="RefSeq" id="WP_004840025.1">
    <property type="nucleotide sequence ID" value="NZ_AAYG02000001.1"/>
</dbReference>
<dbReference type="GeneID" id="57432479"/>
<dbReference type="AlphaFoldDB" id="A7AXM6"/>
<evidence type="ECO:0000313" key="1">
    <source>
        <dbReference type="EMBL" id="EDN79527.1"/>
    </source>
</evidence>
<gene>
    <name evidence="1" type="ORF">RUMGNA_00038</name>
</gene>
<dbReference type="PaxDb" id="411470-RUMGNA_00038"/>
<comment type="caution">
    <text evidence="1">The sequence shown here is derived from an EMBL/GenBank/DDBJ whole genome shotgun (WGS) entry which is preliminary data.</text>
</comment>
<reference evidence="1 2" key="2">
    <citation type="submission" date="2007-06" db="EMBL/GenBank/DDBJ databases">
        <title>Draft genome sequence of Ruminococcus gnavus (ATCC 29149).</title>
        <authorList>
            <person name="Sudarsanam P."/>
            <person name="Ley R."/>
            <person name="Guruge J."/>
            <person name="Turnbaugh P.J."/>
            <person name="Mahowald M."/>
            <person name="Liep D."/>
            <person name="Gordon J."/>
        </authorList>
    </citation>
    <scope>NUCLEOTIDE SEQUENCE [LARGE SCALE GENOMIC DNA]</scope>
    <source>
        <strain evidence="1 2">ATCC 29149</strain>
    </source>
</reference>